<reference evidence="1 2" key="1">
    <citation type="submission" date="2021-01" db="EMBL/GenBank/DDBJ databases">
        <title>Isolation and description of Catonella massiliensis sp. nov., a novel Catonella species, isolated from a stable periodontitis subject.</title>
        <authorList>
            <person name="Antezack A."/>
            <person name="Boxberger M."/>
            <person name="La Scola B."/>
            <person name="Monnet-Corti V."/>
        </authorList>
    </citation>
    <scope>NUCLEOTIDE SEQUENCE [LARGE SCALE GENOMIC DNA]</scope>
    <source>
        <strain evidence="1 2">Marseille-Q4567</strain>
    </source>
</reference>
<keyword evidence="2" id="KW-1185">Reference proteome</keyword>
<dbReference type="EMBL" id="JAEPRJ010000001">
    <property type="protein sequence ID" value="MBK5898003.1"/>
    <property type="molecule type" value="Genomic_DNA"/>
</dbReference>
<evidence type="ECO:0000313" key="1">
    <source>
        <dbReference type="EMBL" id="MBK5898003.1"/>
    </source>
</evidence>
<sequence>MEVWKEYRKGEIPKGNYKAKVICGDSNFLIIELRSKENRLILDFGITEAVRIFDRRLVDLDMYENIEGLKEDNFSNVIYEVEDGKYLKEANRYSGGILDIGDAKQYTVITENLYIDVVSFWECRLTLMKKLRKLPVYYK</sequence>
<comment type="caution">
    <text evidence="1">The sequence shown here is derived from an EMBL/GenBank/DDBJ whole genome shotgun (WGS) entry which is preliminary data.</text>
</comment>
<proteinExistence type="predicted"/>
<organism evidence="1 2">
    <name type="scientific">Catonella massiliensis</name>
    <dbReference type="NCBI Taxonomy" id="2799636"/>
    <lineage>
        <taxon>Bacteria</taxon>
        <taxon>Bacillati</taxon>
        <taxon>Bacillota</taxon>
        <taxon>Clostridia</taxon>
        <taxon>Lachnospirales</taxon>
        <taxon>Lachnospiraceae</taxon>
        <taxon>Catonella</taxon>
    </lineage>
</organism>
<gene>
    <name evidence="1" type="ORF">JJN12_09495</name>
</gene>
<name>A0ABS1J1I8_9FIRM</name>
<protein>
    <submittedName>
        <fullName evidence="1">Uncharacterized protein</fullName>
    </submittedName>
</protein>
<dbReference type="RefSeq" id="WP_208429452.1">
    <property type="nucleotide sequence ID" value="NZ_JAEPRJ010000001.1"/>
</dbReference>
<dbReference type="Proteomes" id="UP000604730">
    <property type="component" value="Unassembled WGS sequence"/>
</dbReference>
<evidence type="ECO:0000313" key="2">
    <source>
        <dbReference type="Proteomes" id="UP000604730"/>
    </source>
</evidence>
<accession>A0ABS1J1I8</accession>